<feature type="compositionally biased region" description="Basic and acidic residues" evidence="14">
    <location>
        <begin position="824"/>
        <end position="838"/>
    </location>
</feature>
<dbReference type="PROSITE" id="PS51196">
    <property type="entry name" value="SECA_MOTOR_DEAD"/>
    <property type="match status" value="1"/>
</dbReference>
<evidence type="ECO:0000259" key="16">
    <source>
        <dbReference type="PROSITE" id="PS51194"/>
    </source>
</evidence>
<feature type="binding site" evidence="12">
    <location>
        <begin position="110"/>
        <end position="114"/>
    </location>
    <ligand>
        <name>ATP</name>
        <dbReference type="ChEBI" id="CHEBI:30616"/>
    </ligand>
</feature>
<comment type="similarity">
    <text evidence="2 12 13">Belongs to the SecA family.</text>
</comment>
<gene>
    <name evidence="12" type="primary">secA</name>
    <name evidence="18" type="ORF">HMPREF1871_00176</name>
</gene>
<evidence type="ECO:0000313" key="19">
    <source>
        <dbReference type="Proteomes" id="UP000070467"/>
    </source>
</evidence>
<dbReference type="PROSITE" id="PS01312">
    <property type="entry name" value="SECA"/>
    <property type="match status" value="1"/>
</dbReference>
<feature type="domain" description="SecA family profile" evidence="17">
    <location>
        <begin position="1"/>
        <end position="584"/>
    </location>
</feature>
<feature type="binding site" evidence="12">
    <location>
        <position position="92"/>
    </location>
    <ligand>
        <name>ATP</name>
        <dbReference type="ChEBI" id="CHEBI:30616"/>
    </ligand>
</feature>
<dbReference type="Pfam" id="PF21090">
    <property type="entry name" value="P-loop_SecA"/>
    <property type="match status" value="1"/>
</dbReference>
<organism evidence="18 19">
    <name type="scientific">Gemelliphila asaccharolytica</name>
    <dbReference type="NCBI Taxonomy" id="502393"/>
    <lineage>
        <taxon>Bacteria</taxon>
        <taxon>Bacillati</taxon>
        <taxon>Bacillota</taxon>
        <taxon>Bacilli</taxon>
        <taxon>Bacillales</taxon>
        <taxon>Gemellaceae</taxon>
        <taxon>Gemelliphila</taxon>
    </lineage>
</organism>
<dbReference type="InterPro" id="IPR027417">
    <property type="entry name" value="P-loop_NTPase"/>
</dbReference>
<comment type="function">
    <text evidence="12">Part of the Sec protein translocase complex. Interacts with the SecYEG preprotein conducting channel. Has a central role in coupling the hydrolysis of ATP to the transfer of proteins into and across the cell membrane, serving as an ATP-driven molecular motor driving the stepwise translocation of polypeptide chains across the membrane.</text>
</comment>
<evidence type="ECO:0000256" key="4">
    <source>
        <dbReference type="ARBA" id="ARBA00022475"/>
    </source>
</evidence>
<dbReference type="PROSITE" id="PS51194">
    <property type="entry name" value="HELICASE_CTER"/>
    <property type="match status" value="1"/>
</dbReference>
<dbReference type="InterPro" id="IPR011116">
    <property type="entry name" value="SecA_Wing/Scaffold"/>
</dbReference>
<dbReference type="Gene3D" id="3.90.1440.10">
    <property type="entry name" value="SecA, preprotein cross-linking domain"/>
    <property type="match status" value="1"/>
</dbReference>
<comment type="caution">
    <text evidence="18">The sequence shown here is derived from an EMBL/GenBank/DDBJ whole genome shotgun (WGS) entry which is preliminary data.</text>
</comment>
<comment type="subcellular location">
    <subcellularLocation>
        <location evidence="12">Cell membrane</location>
        <topology evidence="12">Peripheral membrane protein</topology>
        <orientation evidence="12">Cytoplasmic side</orientation>
    </subcellularLocation>
    <subcellularLocation>
        <location evidence="12">Cytoplasm</location>
    </subcellularLocation>
    <subcellularLocation>
        <location evidence="1">Membrane</location>
        <topology evidence="1">Peripheral membrane protein</topology>
    </subcellularLocation>
    <text evidence="12">Distribution is 50-50.</text>
</comment>
<dbReference type="SMART" id="SM00957">
    <property type="entry name" value="SecA_DEAD"/>
    <property type="match status" value="1"/>
</dbReference>
<dbReference type="Pfam" id="PF07517">
    <property type="entry name" value="SecA_DEAD"/>
    <property type="match status" value="1"/>
</dbReference>
<keyword evidence="8 12" id="KW-0653">Protein transport</keyword>
<comment type="catalytic activity">
    <reaction evidence="12">
        <text>ATP + H2O + cellular proteinSide 1 = ADP + phosphate + cellular proteinSide 2.</text>
        <dbReference type="EC" id="7.4.2.8"/>
    </reaction>
</comment>
<evidence type="ECO:0000256" key="10">
    <source>
        <dbReference type="ARBA" id="ARBA00023010"/>
    </source>
</evidence>
<dbReference type="SMART" id="SM00958">
    <property type="entry name" value="SecA_PP_bind"/>
    <property type="match status" value="1"/>
</dbReference>
<dbReference type="Gene3D" id="3.40.50.300">
    <property type="entry name" value="P-loop containing nucleotide triphosphate hydrolases"/>
    <property type="match status" value="3"/>
</dbReference>
<dbReference type="EC" id="7.4.2.8" evidence="12"/>
<dbReference type="InterPro" id="IPR020937">
    <property type="entry name" value="SecA_CS"/>
</dbReference>
<feature type="region of interest" description="Disordered" evidence="14">
    <location>
        <begin position="809"/>
        <end position="838"/>
    </location>
</feature>
<dbReference type="InterPro" id="IPR014018">
    <property type="entry name" value="SecA_motor_DEAD"/>
</dbReference>
<keyword evidence="11 12" id="KW-0472">Membrane</keyword>
<dbReference type="SUPFAM" id="SSF81886">
    <property type="entry name" value="Helical scaffold and wing domains of SecA"/>
    <property type="match status" value="1"/>
</dbReference>
<evidence type="ECO:0000313" key="18">
    <source>
        <dbReference type="EMBL" id="KXB58784.1"/>
    </source>
</evidence>
<name>A0ABR5TN16_9BACL</name>
<dbReference type="Proteomes" id="UP000070467">
    <property type="component" value="Unassembled WGS sequence"/>
</dbReference>
<dbReference type="Gene3D" id="1.10.3060.10">
    <property type="entry name" value="Helical scaffold and wing domains of SecA"/>
    <property type="match status" value="1"/>
</dbReference>
<keyword evidence="4 12" id="KW-1003">Cell membrane</keyword>
<dbReference type="InterPro" id="IPR036266">
    <property type="entry name" value="SecA_Wing/Scaffold_sf"/>
</dbReference>
<dbReference type="Pfam" id="PF07516">
    <property type="entry name" value="SecA_SW"/>
    <property type="match status" value="1"/>
</dbReference>
<dbReference type="PRINTS" id="PR00906">
    <property type="entry name" value="SECA"/>
</dbReference>
<protein>
    <recommendedName>
        <fullName evidence="12 13">Protein translocase subunit SecA</fullName>
        <ecNumber evidence="12">7.4.2.8</ecNumber>
    </recommendedName>
</protein>
<dbReference type="InterPro" id="IPR014001">
    <property type="entry name" value="Helicase_ATP-bd"/>
</dbReference>
<reference evidence="18 19" key="1">
    <citation type="submission" date="2016-01" db="EMBL/GenBank/DDBJ databases">
        <authorList>
            <person name="Mitreva M."/>
            <person name="Pepin K.H."/>
            <person name="Mihindukulasuriya K.A."/>
            <person name="Fulton R."/>
            <person name="Fronick C."/>
            <person name="O'Laughlin M."/>
            <person name="Miner T."/>
            <person name="Herter B."/>
            <person name="Rosa B.A."/>
            <person name="Cordes M."/>
            <person name="Tomlinson C."/>
            <person name="Wollam A."/>
            <person name="Palsikar V.B."/>
            <person name="Mardis E.R."/>
            <person name="Wilson R.K."/>
        </authorList>
    </citation>
    <scope>NUCLEOTIDE SEQUENCE [LARGE SCALE GENOMIC DNA]</scope>
    <source>
        <strain evidence="18 19">KA00071</strain>
    </source>
</reference>
<dbReference type="InterPro" id="IPR000185">
    <property type="entry name" value="SecA"/>
</dbReference>
<keyword evidence="10 12" id="KW-0811">Translocation</keyword>
<evidence type="ECO:0000256" key="5">
    <source>
        <dbReference type="ARBA" id="ARBA00022490"/>
    </source>
</evidence>
<dbReference type="InterPro" id="IPR036670">
    <property type="entry name" value="SecA_X-link_sf"/>
</dbReference>
<evidence type="ECO:0000256" key="8">
    <source>
        <dbReference type="ARBA" id="ARBA00022927"/>
    </source>
</evidence>
<evidence type="ECO:0000256" key="3">
    <source>
        <dbReference type="ARBA" id="ARBA00022448"/>
    </source>
</evidence>
<feature type="domain" description="Helicase ATP-binding" evidence="15">
    <location>
        <begin position="94"/>
        <end position="232"/>
    </location>
</feature>
<dbReference type="HAMAP" id="MF_01382">
    <property type="entry name" value="SecA"/>
    <property type="match status" value="1"/>
</dbReference>
<evidence type="ECO:0000256" key="13">
    <source>
        <dbReference type="RuleBase" id="RU003874"/>
    </source>
</evidence>
<dbReference type="SUPFAM" id="SSF81767">
    <property type="entry name" value="Pre-protein crosslinking domain of SecA"/>
    <property type="match status" value="1"/>
</dbReference>
<dbReference type="NCBIfam" id="NF006630">
    <property type="entry name" value="PRK09200.1"/>
    <property type="match status" value="1"/>
</dbReference>
<keyword evidence="6 12" id="KW-0547">Nucleotide-binding</keyword>
<evidence type="ECO:0000256" key="14">
    <source>
        <dbReference type="SAM" id="MobiDB-lite"/>
    </source>
</evidence>
<keyword evidence="3 12" id="KW-0813">Transport</keyword>
<evidence type="ECO:0000256" key="9">
    <source>
        <dbReference type="ARBA" id="ARBA00022967"/>
    </source>
</evidence>
<dbReference type="InterPro" id="IPR001650">
    <property type="entry name" value="Helicase_C-like"/>
</dbReference>
<dbReference type="InterPro" id="IPR011115">
    <property type="entry name" value="SecA_DEAD"/>
</dbReference>
<dbReference type="PANTHER" id="PTHR30612">
    <property type="entry name" value="SECA INNER MEMBRANE COMPONENT OF SEC PROTEIN SECRETION SYSTEM"/>
    <property type="match status" value="1"/>
</dbReference>
<dbReference type="CDD" id="cd17928">
    <property type="entry name" value="DEXDc_SecA"/>
    <property type="match status" value="1"/>
</dbReference>
<keyword evidence="5 12" id="KW-0963">Cytoplasm</keyword>
<dbReference type="CDD" id="cd18803">
    <property type="entry name" value="SF2_C_secA"/>
    <property type="match status" value="1"/>
</dbReference>
<evidence type="ECO:0000256" key="12">
    <source>
        <dbReference type="HAMAP-Rule" id="MF_01382"/>
    </source>
</evidence>
<sequence length="856" mass="98466">MSFLSKIFDNNKRELKHLSKIADKVIERDSYYKSLSEIELKNKTEEFKNYIKEEKEKGRKSSDILDDILIEAFAAAREGAYRSLGLKPFKVQIMGGIVLHQGDISEMKTGEGKTLTSTMPVYLNALAGEGVHVITVNEYLSQRDKEEMGVFYEYMGLTVGLNLNSLSSQEKREAYNCDITYSTNNELGFDYLRDNMVRTVESRVQRPLNFAVIDEVDSILIDEARTPLIISGEGQESTSLYKVANSFVRTLKKSNEEDGSDGDYTLDIKTKAIQLSENGIDKAEEYFGLQNLYDIKNVELTHHINQALKANYTMSLDVDYVVQDGEILIVDQFTGRTMPGRRFSEGLHQAIEAKENVVIQKESKTMATITFQNYFRMYKKLSGMTGTAKTEEEEFRNIYNMIVTCIPTNKPVIRIDAPDLVYSNMDSKYKAIVRDVKERYLQGQPVLLGTVAIETSELLSKLLYKASVPHKVLNAKQNESEAEIIKTAGQKGSITIATNMAGRGTDIKLGEGVVELGGLAVIGTERHESRRIDNQLRGRSGRQGDPGFSRFYLSLEDELMVRFGADRLKKLMSMNDDAPLESRMISRSVESAQKRVEGNNFDARKQVLQYDDVLRKQREIMYNERNQVLESEKVSDTISYMIKNSIHKNINYISNVDYYGEQIELDEIIKQINDKYFSSNPIILNENSEYTTLSEIEDKVINRVEEEISKKRELLTDETMDSFEKYILLNSIDEHWTDHIDQMDQLRKGIFLRSYGQIDPLREYRNEGHIMFENMIDEIEDSVVTNLLRIKVERKDEVEIKEEEKVLVTNDGKEHLSRKPIKSLSREEKKQRKKDRLEKIKDLKKRKKELEKNTGF</sequence>
<dbReference type="Pfam" id="PF01043">
    <property type="entry name" value="SecA_PP_bind"/>
    <property type="match status" value="1"/>
</dbReference>
<feature type="binding site" evidence="12">
    <location>
        <position position="506"/>
    </location>
    <ligand>
        <name>ATP</name>
        <dbReference type="ChEBI" id="CHEBI:30616"/>
    </ligand>
</feature>
<keyword evidence="7 12" id="KW-0067">ATP-binding</keyword>
<evidence type="ECO:0000259" key="17">
    <source>
        <dbReference type="PROSITE" id="PS51196"/>
    </source>
</evidence>
<feature type="domain" description="Helicase C-terminal" evidence="16">
    <location>
        <begin position="424"/>
        <end position="597"/>
    </location>
</feature>
<proteinExistence type="inferred from homology"/>
<evidence type="ECO:0000256" key="6">
    <source>
        <dbReference type="ARBA" id="ARBA00022741"/>
    </source>
</evidence>
<evidence type="ECO:0000259" key="15">
    <source>
        <dbReference type="PROSITE" id="PS51192"/>
    </source>
</evidence>
<dbReference type="EMBL" id="LSDB01000005">
    <property type="protein sequence ID" value="KXB58784.1"/>
    <property type="molecule type" value="Genomic_DNA"/>
</dbReference>
<evidence type="ECO:0000256" key="7">
    <source>
        <dbReference type="ARBA" id="ARBA00022840"/>
    </source>
</evidence>
<dbReference type="InterPro" id="IPR044722">
    <property type="entry name" value="SecA_SF2_C"/>
</dbReference>
<keyword evidence="19" id="KW-1185">Reference proteome</keyword>
<dbReference type="InterPro" id="IPR011130">
    <property type="entry name" value="SecA_preprotein_X-link_dom"/>
</dbReference>
<dbReference type="SUPFAM" id="SSF52540">
    <property type="entry name" value="P-loop containing nucleoside triphosphate hydrolases"/>
    <property type="match status" value="2"/>
</dbReference>
<dbReference type="NCBIfam" id="TIGR00963">
    <property type="entry name" value="secA"/>
    <property type="match status" value="1"/>
</dbReference>
<evidence type="ECO:0000256" key="2">
    <source>
        <dbReference type="ARBA" id="ARBA00007650"/>
    </source>
</evidence>
<comment type="subunit">
    <text evidence="12">Monomer and homodimer. Part of the essential Sec protein translocation apparatus which comprises SecA, SecYEG and auxiliary proteins SecDF. Other proteins may also be involved.</text>
</comment>
<evidence type="ECO:0000256" key="1">
    <source>
        <dbReference type="ARBA" id="ARBA00004170"/>
    </source>
</evidence>
<evidence type="ECO:0000256" key="11">
    <source>
        <dbReference type="ARBA" id="ARBA00023136"/>
    </source>
</evidence>
<dbReference type="PROSITE" id="PS51192">
    <property type="entry name" value="HELICASE_ATP_BIND_1"/>
    <property type="match status" value="1"/>
</dbReference>
<keyword evidence="9 12" id="KW-1278">Translocase</keyword>
<accession>A0ABR5TN16</accession>
<dbReference type="PANTHER" id="PTHR30612:SF0">
    <property type="entry name" value="CHLOROPLAST PROTEIN-TRANSPORTING ATPASE"/>
    <property type="match status" value="1"/>
</dbReference>